<protein>
    <recommendedName>
        <fullName evidence="4">LPXTG cell wall anchor domain-containing protein</fullName>
    </recommendedName>
</protein>
<reference evidence="2 3" key="1">
    <citation type="submission" date="2018-03" db="EMBL/GenBank/DDBJ databases">
        <title>Brevisbacillus phylogenomics.</title>
        <authorList>
            <person name="Dunlap C."/>
        </authorList>
    </citation>
    <scope>NUCLEOTIDE SEQUENCE [LARGE SCALE GENOMIC DNA]</scope>
    <source>
        <strain evidence="2 3">NRRL B-41110</strain>
    </source>
</reference>
<evidence type="ECO:0008006" key="4">
    <source>
        <dbReference type="Google" id="ProtNLM"/>
    </source>
</evidence>
<evidence type="ECO:0000256" key="1">
    <source>
        <dbReference type="SAM" id="Phobius"/>
    </source>
</evidence>
<proteinExistence type="predicted"/>
<feature type="transmembrane region" description="Helical" evidence="1">
    <location>
        <begin position="29"/>
        <end position="48"/>
    </location>
</feature>
<accession>A0ABX5FPC0</accession>
<evidence type="ECO:0000313" key="2">
    <source>
        <dbReference type="EMBL" id="PSK08902.1"/>
    </source>
</evidence>
<comment type="caution">
    <text evidence="2">The sequence shown here is derived from an EMBL/GenBank/DDBJ whole genome shotgun (WGS) entry which is preliminary data.</text>
</comment>
<sequence>MYLFFLGLTVCMIAWIAGGVFLYQGDYVMGVVLIGIGLLLFICMIIFYRKKRKSCSLDCNYIPADCPVPDCGIPDCDCKPDCSH</sequence>
<keyword evidence="1" id="KW-0472">Membrane</keyword>
<keyword evidence="1" id="KW-0812">Transmembrane</keyword>
<keyword evidence="3" id="KW-1185">Reference proteome</keyword>
<evidence type="ECO:0000313" key="3">
    <source>
        <dbReference type="Proteomes" id="UP000241645"/>
    </source>
</evidence>
<gene>
    <name evidence="2" type="ORF">C7R92_16600</name>
</gene>
<dbReference type="Proteomes" id="UP000241645">
    <property type="component" value="Unassembled WGS sequence"/>
</dbReference>
<name>A0ABX5FPC0_9BACL</name>
<keyword evidence="1" id="KW-1133">Transmembrane helix</keyword>
<organism evidence="2 3">
    <name type="scientific">Brevibacillus porteri</name>
    <dbReference type="NCBI Taxonomy" id="2126350"/>
    <lineage>
        <taxon>Bacteria</taxon>
        <taxon>Bacillati</taxon>
        <taxon>Bacillota</taxon>
        <taxon>Bacilli</taxon>
        <taxon>Bacillales</taxon>
        <taxon>Paenibacillaceae</taxon>
        <taxon>Brevibacillus</taxon>
    </lineage>
</organism>
<dbReference type="EMBL" id="PXZO01000031">
    <property type="protein sequence ID" value="PSK08902.1"/>
    <property type="molecule type" value="Genomic_DNA"/>
</dbReference>